<dbReference type="NCBIfam" id="NF009508">
    <property type="entry name" value="PRK12866.1"/>
    <property type="match status" value="1"/>
</dbReference>
<organism evidence="3 4">
    <name type="scientific">Rhodopseudomonas palustris</name>
    <dbReference type="NCBI Taxonomy" id="1076"/>
    <lineage>
        <taxon>Bacteria</taxon>
        <taxon>Pseudomonadati</taxon>
        <taxon>Pseudomonadota</taxon>
        <taxon>Alphaproteobacteria</taxon>
        <taxon>Hyphomicrobiales</taxon>
        <taxon>Nitrobacteraceae</taxon>
        <taxon>Rhodopseudomonas</taxon>
    </lineage>
</organism>
<dbReference type="InterPro" id="IPR011008">
    <property type="entry name" value="Dimeric_a/b-barrel"/>
</dbReference>
<dbReference type="AlphaFoldDB" id="A0A0D7EI30"/>
<dbReference type="OrthoDB" id="2293521at2"/>
<dbReference type="InterPro" id="IPR051807">
    <property type="entry name" value="Sec-metab_biosynth-assoc"/>
</dbReference>
<dbReference type="EMBL" id="JXXE01000358">
    <property type="protein sequence ID" value="KIZ40418.1"/>
    <property type="molecule type" value="Genomic_DNA"/>
</dbReference>
<dbReference type="InterPro" id="IPR005545">
    <property type="entry name" value="YCII"/>
</dbReference>
<dbReference type="Gene3D" id="3.30.70.1060">
    <property type="entry name" value="Dimeric alpha+beta barrel"/>
    <property type="match status" value="1"/>
</dbReference>
<proteinExistence type="inferred from homology"/>
<evidence type="ECO:0000256" key="1">
    <source>
        <dbReference type="ARBA" id="ARBA00007689"/>
    </source>
</evidence>
<dbReference type="RefSeq" id="WP_044413954.1">
    <property type="nucleotide sequence ID" value="NZ_JXXE01000358.1"/>
</dbReference>
<evidence type="ECO:0000313" key="4">
    <source>
        <dbReference type="Proteomes" id="UP000032515"/>
    </source>
</evidence>
<evidence type="ECO:0000313" key="3">
    <source>
        <dbReference type="EMBL" id="KIZ40418.1"/>
    </source>
</evidence>
<sequence length="110" mass="12221">MRHFLLLYEYGSDFEVRRAEVREQHLSRAWAASARGELMLAGALAPPVDTGVLLFRADDAATAEDFARSDPYVTNGLVKAWRVREWMTAVGDEAASPAGKPSDTKEKDHE</sequence>
<reference evidence="3 4" key="1">
    <citation type="submission" date="2014-11" db="EMBL/GenBank/DDBJ databases">
        <title>Genomics and ecophysiology of heterotrophic nitrogen fixing bacteria isolated from estuarine surface water.</title>
        <authorList>
            <person name="Bentzon-Tilia M."/>
            <person name="Severin I."/>
            <person name="Hansen L.H."/>
            <person name="Riemann L."/>
        </authorList>
    </citation>
    <scope>NUCLEOTIDE SEQUENCE [LARGE SCALE GENOMIC DNA]</scope>
    <source>
        <strain evidence="3 4">BAL398</strain>
    </source>
</reference>
<accession>A0A0D7EI30</accession>
<dbReference type="SUPFAM" id="SSF54909">
    <property type="entry name" value="Dimeric alpha+beta barrel"/>
    <property type="match status" value="1"/>
</dbReference>
<evidence type="ECO:0000259" key="2">
    <source>
        <dbReference type="Pfam" id="PF03795"/>
    </source>
</evidence>
<name>A0A0D7EI30_RHOPL</name>
<dbReference type="Pfam" id="PF03795">
    <property type="entry name" value="YCII"/>
    <property type="match status" value="1"/>
</dbReference>
<gene>
    <name evidence="3" type="ORF">OO17_17760</name>
</gene>
<comment type="caution">
    <text evidence="3">The sequence shown here is derived from an EMBL/GenBank/DDBJ whole genome shotgun (WGS) entry which is preliminary data.</text>
</comment>
<dbReference type="PANTHER" id="PTHR33606">
    <property type="entry name" value="PROTEIN YCII"/>
    <property type="match status" value="1"/>
</dbReference>
<dbReference type="Proteomes" id="UP000032515">
    <property type="component" value="Unassembled WGS sequence"/>
</dbReference>
<feature type="domain" description="YCII-related" evidence="2">
    <location>
        <begin position="4"/>
        <end position="86"/>
    </location>
</feature>
<dbReference type="PANTHER" id="PTHR33606:SF3">
    <property type="entry name" value="PROTEIN YCII"/>
    <property type="match status" value="1"/>
</dbReference>
<protein>
    <recommendedName>
        <fullName evidence="2">YCII-related domain-containing protein</fullName>
    </recommendedName>
</protein>
<comment type="similarity">
    <text evidence="1">Belongs to the YciI family.</text>
</comment>
<dbReference type="PATRIC" id="fig|1076.23.peg.3864"/>